<dbReference type="InterPro" id="IPR000238">
    <property type="entry name" value="RbfA"/>
</dbReference>
<dbReference type="GO" id="GO:0043024">
    <property type="term" value="F:ribosomal small subunit binding"/>
    <property type="evidence" value="ECO:0007669"/>
    <property type="project" value="TreeGrafter"/>
</dbReference>
<dbReference type="InterPro" id="IPR015946">
    <property type="entry name" value="KH_dom-like_a/b"/>
</dbReference>
<comment type="function">
    <text evidence="2">One of several proteins that assist in the late maturation steps of the functional core of the 30S ribosomal subunit. Associates with free 30S ribosomal subunits (but not with 30S subunits that are part of 70S ribosomes or polysomes). Required for efficient processing of 16S rRNA. May interact with the 5'-terminal helix region of 16S rRNA.</text>
</comment>
<dbReference type="EMBL" id="LSZW01000063">
    <property type="protein sequence ID" value="KXK65126.1"/>
    <property type="molecule type" value="Genomic_DNA"/>
</dbReference>
<keyword evidence="2" id="KW-0963">Cytoplasm</keyword>
<dbReference type="PROSITE" id="PS01319">
    <property type="entry name" value="RBFA"/>
    <property type="match status" value="1"/>
</dbReference>
<accession>A0A136Q3L9</accession>
<dbReference type="Pfam" id="PF02033">
    <property type="entry name" value="RBFA"/>
    <property type="match status" value="1"/>
</dbReference>
<dbReference type="RefSeq" id="WP_066518978.1">
    <property type="nucleotide sequence ID" value="NZ_CABMOF010000001.1"/>
</dbReference>
<comment type="caution">
    <text evidence="3">The sequence shown here is derived from an EMBL/GenBank/DDBJ whole genome shotgun (WGS) entry which is preliminary data.</text>
</comment>
<evidence type="ECO:0000256" key="2">
    <source>
        <dbReference type="HAMAP-Rule" id="MF_00003"/>
    </source>
</evidence>
<dbReference type="KEGG" id="cmiu:B1H56_03420"/>
<evidence type="ECO:0000256" key="1">
    <source>
        <dbReference type="ARBA" id="ARBA00022517"/>
    </source>
</evidence>
<dbReference type="PANTHER" id="PTHR33515:SF1">
    <property type="entry name" value="RIBOSOME-BINDING FACTOR A, CHLOROPLASTIC-RELATED"/>
    <property type="match status" value="1"/>
</dbReference>
<comment type="similarity">
    <text evidence="2">Belongs to the RbfA family.</text>
</comment>
<dbReference type="InterPro" id="IPR023799">
    <property type="entry name" value="RbfA_dom_sf"/>
</dbReference>
<dbReference type="AlphaFoldDB" id="A0A136Q3L9"/>
<proteinExistence type="inferred from homology"/>
<comment type="subunit">
    <text evidence="2">Monomer. Binds 30S ribosomal subunits, but not 50S ribosomal subunits or 70S ribosomes.</text>
</comment>
<sequence length="118" mass="13302">MATNRINRIDEEVKRALSEIIRNDVKDDRLSGMTTVTKVEITPDLKFGKVYVSVYGTEKEKRASIDALTHGASFIRMKLAGAVDLRRVPELAFVLDDSIEYSIKISKLIDDVNSKETK</sequence>
<dbReference type="Proteomes" id="UP000070366">
    <property type="component" value="Unassembled WGS sequence"/>
</dbReference>
<evidence type="ECO:0000313" key="3">
    <source>
        <dbReference type="EMBL" id="KXK65126.1"/>
    </source>
</evidence>
<reference evidence="3 4" key="1">
    <citation type="submission" date="2016-02" db="EMBL/GenBank/DDBJ databases">
        <authorList>
            <person name="Wen L."/>
            <person name="He K."/>
            <person name="Yang H."/>
        </authorList>
    </citation>
    <scope>NUCLEOTIDE SEQUENCE [LARGE SCALE GENOMIC DNA]</scope>
    <source>
        <strain evidence="3 4">DSM 22607</strain>
    </source>
</reference>
<dbReference type="SUPFAM" id="SSF89919">
    <property type="entry name" value="Ribosome-binding factor A, RbfA"/>
    <property type="match status" value="1"/>
</dbReference>
<dbReference type="GO" id="GO:0030490">
    <property type="term" value="P:maturation of SSU-rRNA"/>
    <property type="evidence" value="ECO:0007669"/>
    <property type="project" value="UniProtKB-UniRule"/>
</dbReference>
<keyword evidence="1 2" id="KW-0690">Ribosome biogenesis</keyword>
<name>A0A136Q3L9_9FIRM</name>
<comment type="subcellular location">
    <subcellularLocation>
        <location evidence="2">Cytoplasm</location>
    </subcellularLocation>
</comment>
<protein>
    <recommendedName>
        <fullName evidence="2">Ribosome-binding factor A</fullName>
    </recommendedName>
</protein>
<dbReference type="InterPro" id="IPR020053">
    <property type="entry name" value="Ribosome-bd_factorA_CS"/>
</dbReference>
<dbReference type="NCBIfam" id="TIGR00082">
    <property type="entry name" value="rbfA"/>
    <property type="match status" value="1"/>
</dbReference>
<dbReference type="HAMAP" id="MF_00003">
    <property type="entry name" value="RbfA"/>
    <property type="match status" value="1"/>
</dbReference>
<dbReference type="STRING" id="626937.HMPREF3293_02384"/>
<evidence type="ECO:0000313" key="4">
    <source>
        <dbReference type="Proteomes" id="UP000070366"/>
    </source>
</evidence>
<dbReference type="PANTHER" id="PTHR33515">
    <property type="entry name" value="RIBOSOME-BINDING FACTOR A, CHLOROPLASTIC-RELATED"/>
    <property type="match status" value="1"/>
</dbReference>
<dbReference type="OrthoDB" id="307788at2"/>
<keyword evidence="4" id="KW-1185">Reference proteome</keyword>
<dbReference type="GO" id="GO:0005829">
    <property type="term" value="C:cytosol"/>
    <property type="evidence" value="ECO:0007669"/>
    <property type="project" value="TreeGrafter"/>
</dbReference>
<organism evidence="3 4">
    <name type="scientific">Christensenella minuta</name>
    <dbReference type="NCBI Taxonomy" id="626937"/>
    <lineage>
        <taxon>Bacteria</taxon>
        <taxon>Bacillati</taxon>
        <taxon>Bacillota</taxon>
        <taxon>Clostridia</taxon>
        <taxon>Christensenellales</taxon>
        <taxon>Christensenellaceae</taxon>
        <taxon>Christensenella</taxon>
    </lineage>
</organism>
<gene>
    <name evidence="2" type="primary">rbfA</name>
    <name evidence="3" type="ORF">HMPREF3293_02384</name>
</gene>
<dbReference type="Gene3D" id="3.30.300.20">
    <property type="match status" value="1"/>
</dbReference>